<evidence type="ECO:0000313" key="3">
    <source>
        <dbReference type="Proteomes" id="UP000789739"/>
    </source>
</evidence>
<comment type="caution">
    <text evidence="2">The sequence shown here is derived from an EMBL/GenBank/DDBJ whole genome shotgun (WGS) entry which is preliminary data.</text>
</comment>
<dbReference type="AlphaFoldDB" id="A0A9N8ZYQ9"/>
<sequence length="294" mass="33682">MRIPMSTADPLRIATFNIRFDGRSGLHTTGETPWRIRHPKVADTITFHKVDVVGFQEALYNQVQDLERSFRSNWGWIGVGRDDGKREGEFVPIFYNKNRLQLQESASWWLSETPEVPGSVGWDAGLPRVVTQAKFLDRLTNKTFYHINTHFDDRGEKARDESARLILHRTQELNLTSQETIILTGDLNVEEDSSCYKTLVGKQHSSDHEKDKFIFCDTRYDLSHDGTKSFGDQYTFTGFTSSQPLKRIDFVMVDSASISKSRVRTVNHGVVPNRFDDGMYISDHRAVVADLKFA</sequence>
<proteinExistence type="predicted"/>
<gene>
    <name evidence="2" type="ORF">PBRASI_LOCUS3150</name>
</gene>
<dbReference type="InterPro" id="IPR005135">
    <property type="entry name" value="Endo/exonuclease/phosphatase"/>
</dbReference>
<evidence type="ECO:0000259" key="1">
    <source>
        <dbReference type="Pfam" id="PF03372"/>
    </source>
</evidence>
<keyword evidence="3" id="KW-1185">Reference proteome</keyword>
<organism evidence="2 3">
    <name type="scientific">Paraglomus brasilianum</name>
    <dbReference type="NCBI Taxonomy" id="144538"/>
    <lineage>
        <taxon>Eukaryota</taxon>
        <taxon>Fungi</taxon>
        <taxon>Fungi incertae sedis</taxon>
        <taxon>Mucoromycota</taxon>
        <taxon>Glomeromycotina</taxon>
        <taxon>Glomeromycetes</taxon>
        <taxon>Paraglomerales</taxon>
        <taxon>Paraglomeraceae</taxon>
        <taxon>Paraglomus</taxon>
    </lineage>
</organism>
<name>A0A9N8ZYQ9_9GLOM</name>
<dbReference type="OrthoDB" id="276515at2759"/>
<dbReference type="PANTHER" id="PTHR12121">
    <property type="entry name" value="CARBON CATABOLITE REPRESSOR PROTEIN 4"/>
    <property type="match status" value="1"/>
</dbReference>
<dbReference type="GO" id="GO:0000175">
    <property type="term" value="F:3'-5'-RNA exonuclease activity"/>
    <property type="evidence" value="ECO:0007669"/>
    <property type="project" value="TreeGrafter"/>
</dbReference>
<evidence type="ECO:0000313" key="2">
    <source>
        <dbReference type="EMBL" id="CAG8511780.1"/>
    </source>
</evidence>
<dbReference type="InterPro" id="IPR036691">
    <property type="entry name" value="Endo/exonu/phosph_ase_sf"/>
</dbReference>
<dbReference type="Pfam" id="PF03372">
    <property type="entry name" value="Exo_endo_phos"/>
    <property type="match status" value="1"/>
</dbReference>
<dbReference type="InterPro" id="IPR050410">
    <property type="entry name" value="CCR4/nocturin_mRNA_transcr"/>
</dbReference>
<dbReference type="CDD" id="cd09083">
    <property type="entry name" value="EEP-1"/>
    <property type="match status" value="1"/>
</dbReference>
<accession>A0A9N8ZYQ9</accession>
<feature type="domain" description="Endonuclease/exonuclease/phosphatase" evidence="1">
    <location>
        <begin position="14"/>
        <end position="284"/>
    </location>
</feature>
<dbReference type="SUPFAM" id="SSF56219">
    <property type="entry name" value="DNase I-like"/>
    <property type="match status" value="1"/>
</dbReference>
<dbReference type="EMBL" id="CAJVPI010000273">
    <property type="protein sequence ID" value="CAG8511780.1"/>
    <property type="molecule type" value="Genomic_DNA"/>
</dbReference>
<dbReference type="Gene3D" id="3.60.10.10">
    <property type="entry name" value="Endonuclease/exonuclease/phosphatase"/>
    <property type="match status" value="1"/>
</dbReference>
<protein>
    <submittedName>
        <fullName evidence="2">7832_t:CDS:1</fullName>
    </submittedName>
</protein>
<reference evidence="2" key="1">
    <citation type="submission" date="2021-06" db="EMBL/GenBank/DDBJ databases">
        <authorList>
            <person name="Kallberg Y."/>
            <person name="Tangrot J."/>
            <person name="Rosling A."/>
        </authorList>
    </citation>
    <scope>NUCLEOTIDE SEQUENCE</scope>
    <source>
        <strain evidence="2">BR232B</strain>
    </source>
</reference>
<dbReference type="PANTHER" id="PTHR12121:SF36">
    <property type="entry name" value="ENDONUCLEASE_EXONUCLEASE_PHOSPHATASE DOMAIN-CONTAINING PROTEIN"/>
    <property type="match status" value="1"/>
</dbReference>
<dbReference type="Proteomes" id="UP000789739">
    <property type="component" value="Unassembled WGS sequence"/>
</dbReference>